<name>A0AA39SAW5_ACESA</name>
<sequence>MRVQGLAANKTAHFSIILEVFEMAPTFFMVDIQKAAGDVAEYLKFYKNFCGNLEDIVWKPPNESSRTRVTVTKSKNKTGIDGMGGLTAGRDEGDSISKAWDRALSYDDDEFSSGSGSSSSFISGMGTT</sequence>
<feature type="region of interest" description="Disordered" evidence="1">
    <location>
        <begin position="107"/>
        <end position="128"/>
    </location>
</feature>
<dbReference type="AlphaFoldDB" id="A0AA39SAW5"/>
<feature type="region of interest" description="Disordered" evidence="1">
    <location>
        <begin position="64"/>
        <end position="93"/>
    </location>
</feature>
<gene>
    <name evidence="2" type="ORF">LWI29_013731</name>
</gene>
<protein>
    <submittedName>
        <fullName evidence="2">Uncharacterized protein</fullName>
    </submittedName>
</protein>
<dbReference type="Gene3D" id="3.30.310.80">
    <property type="entry name" value="Kinase associated domain 1, KA1"/>
    <property type="match status" value="1"/>
</dbReference>
<comment type="caution">
    <text evidence="2">The sequence shown here is derived from an EMBL/GenBank/DDBJ whole genome shotgun (WGS) entry which is preliminary data.</text>
</comment>
<organism evidence="2 3">
    <name type="scientific">Acer saccharum</name>
    <name type="common">Sugar maple</name>
    <dbReference type="NCBI Taxonomy" id="4024"/>
    <lineage>
        <taxon>Eukaryota</taxon>
        <taxon>Viridiplantae</taxon>
        <taxon>Streptophyta</taxon>
        <taxon>Embryophyta</taxon>
        <taxon>Tracheophyta</taxon>
        <taxon>Spermatophyta</taxon>
        <taxon>Magnoliopsida</taxon>
        <taxon>eudicotyledons</taxon>
        <taxon>Gunneridae</taxon>
        <taxon>Pentapetalae</taxon>
        <taxon>rosids</taxon>
        <taxon>malvids</taxon>
        <taxon>Sapindales</taxon>
        <taxon>Sapindaceae</taxon>
        <taxon>Hippocastanoideae</taxon>
        <taxon>Acereae</taxon>
        <taxon>Acer</taxon>
    </lineage>
</organism>
<feature type="compositionally biased region" description="Low complexity" evidence="1">
    <location>
        <begin position="112"/>
        <end position="128"/>
    </location>
</feature>
<feature type="compositionally biased region" description="Polar residues" evidence="1">
    <location>
        <begin position="64"/>
        <end position="73"/>
    </location>
</feature>
<dbReference type="EMBL" id="JAUESC010000381">
    <property type="protein sequence ID" value="KAK0589401.1"/>
    <property type="molecule type" value="Genomic_DNA"/>
</dbReference>
<accession>A0AA39SAW5</accession>
<evidence type="ECO:0000313" key="3">
    <source>
        <dbReference type="Proteomes" id="UP001168877"/>
    </source>
</evidence>
<reference evidence="2" key="1">
    <citation type="journal article" date="2022" name="Plant J.">
        <title>Strategies of tolerance reflected in two North American maple genomes.</title>
        <authorList>
            <person name="McEvoy S.L."/>
            <person name="Sezen U.U."/>
            <person name="Trouern-Trend A."/>
            <person name="McMahon S.M."/>
            <person name="Schaberg P.G."/>
            <person name="Yang J."/>
            <person name="Wegrzyn J.L."/>
            <person name="Swenson N.G."/>
        </authorList>
    </citation>
    <scope>NUCLEOTIDE SEQUENCE</scope>
    <source>
        <strain evidence="2">NS2018</strain>
    </source>
</reference>
<reference evidence="2" key="2">
    <citation type="submission" date="2023-06" db="EMBL/GenBank/DDBJ databases">
        <authorList>
            <person name="Swenson N.G."/>
            <person name="Wegrzyn J.L."/>
            <person name="Mcevoy S.L."/>
        </authorList>
    </citation>
    <scope>NUCLEOTIDE SEQUENCE</scope>
    <source>
        <strain evidence="2">NS2018</strain>
        <tissue evidence="2">Leaf</tissue>
    </source>
</reference>
<proteinExistence type="predicted"/>
<evidence type="ECO:0000313" key="2">
    <source>
        <dbReference type="EMBL" id="KAK0589401.1"/>
    </source>
</evidence>
<dbReference type="Proteomes" id="UP001168877">
    <property type="component" value="Unassembled WGS sequence"/>
</dbReference>
<keyword evidence="3" id="KW-1185">Reference proteome</keyword>
<evidence type="ECO:0000256" key="1">
    <source>
        <dbReference type="SAM" id="MobiDB-lite"/>
    </source>
</evidence>